<gene>
    <name evidence="2" type="ORF">ACX27_06445</name>
</gene>
<evidence type="ECO:0000313" key="3">
    <source>
        <dbReference type="Proteomes" id="UP000062645"/>
    </source>
</evidence>
<accession>A0A0M5MM53</accession>
<reference evidence="3" key="1">
    <citation type="submission" date="2015-07" db="EMBL/GenBank/DDBJ databases">
        <title>Genome Of Nitrogen-Fixing Cyanobacterium Nostoc piscinale CENA21 From Solimoes/Amazon River Floodplain Sediments And Comparative Genomics To Uncover Biosynthetic Natural Products Potential.</title>
        <authorList>
            <person name="Leao T.F."/>
            <person name="Leao P.N."/>
            <person name="Guimaraes P.I."/>
            <person name="de Melo A.G.C."/>
            <person name="Ramos R.T.J."/>
            <person name="Silva A."/>
            <person name="Fiore M.F."/>
            <person name="Schneider M.P.C."/>
        </authorList>
    </citation>
    <scope>NUCLEOTIDE SEQUENCE [LARGE SCALE GENOMIC DNA]</scope>
    <source>
        <strain evidence="3">CENA21</strain>
    </source>
</reference>
<reference evidence="2 3" key="2">
    <citation type="journal article" date="2016" name="Genome Announc.">
        <title>Draft Genome Sequence of the N2-Fixing Cyanobacterium Nostoc piscinale CENA21, Isolated from the Brazilian Amazon Floodplain.</title>
        <authorList>
            <person name="Leao T."/>
            <person name="Guimaraes P.I."/>
            <person name="de Melo A.G."/>
            <person name="Ramos R.T."/>
            <person name="Leao P.N."/>
            <person name="Silva A."/>
            <person name="Fiore M.F."/>
            <person name="Schneider M.P."/>
        </authorList>
    </citation>
    <scope>NUCLEOTIDE SEQUENCE [LARGE SCALE GENOMIC DNA]</scope>
    <source>
        <strain evidence="2 3">CENA21</strain>
    </source>
</reference>
<dbReference type="EMBL" id="CP012036">
    <property type="protein sequence ID" value="ALF52562.1"/>
    <property type="molecule type" value="Genomic_DNA"/>
</dbReference>
<sequence length="67" mass="7106">MAEEQKQKSANNQDTTPTASGGYQTPLQEDIRKTGDASQSDARKTARPEAPGEDDVAGSPNQGTESR</sequence>
<dbReference type="Proteomes" id="UP000062645">
    <property type="component" value="Chromosome"/>
</dbReference>
<feature type="compositionally biased region" description="Basic and acidic residues" evidence="1">
    <location>
        <begin position="29"/>
        <end position="47"/>
    </location>
</feature>
<dbReference type="RefSeq" id="WP_062289887.1">
    <property type="nucleotide sequence ID" value="NZ_CP012036.1"/>
</dbReference>
<proteinExistence type="predicted"/>
<dbReference type="STRING" id="224013.ACX27_06445"/>
<evidence type="ECO:0000313" key="2">
    <source>
        <dbReference type="EMBL" id="ALF52562.1"/>
    </source>
</evidence>
<dbReference type="OrthoDB" id="517770at2"/>
<evidence type="ECO:0000256" key="1">
    <source>
        <dbReference type="SAM" id="MobiDB-lite"/>
    </source>
</evidence>
<name>A0A0M5MM53_9NOSO</name>
<protein>
    <submittedName>
        <fullName evidence="2">Uncharacterized protein</fullName>
    </submittedName>
</protein>
<feature type="compositionally biased region" description="Polar residues" evidence="1">
    <location>
        <begin position="8"/>
        <end position="27"/>
    </location>
</feature>
<dbReference type="PATRIC" id="fig|224013.5.peg.1571"/>
<dbReference type="AlphaFoldDB" id="A0A0M5MM53"/>
<feature type="region of interest" description="Disordered" evidence="1">
    <location>
        <begin position="1"/>
        <end position="67"/>
    </location>
</feature>
<keyword evidence="3" id="KW-1185">Reference proteome</keyword>
<dbReference type="KEGG" id="npz:ACX27_06445"/>
<organism evidence="2 3">
    <name type="scientific">Nostoc piscinale CENA21</name>
    <dbReference type="NCBI Taxonomy" id="224013"/>
    <lineage>
        <taxon>Bacteria</taxon>
        <taxon>Bacillati</taxon>
        <taxon>Cyanobacteriota</taxon>
        <taxon>Cyanophyceae</taxon>
        <taxon>Nostocales</taxon>
        <taxon>Nostocaceae</taxon>
        <taxon>Nostoc</taxon>
    </lineage>
</organism>